<evidence type="ECO:0000313" key="10">
    <source>
        <dbReference type="EMBL" id="TCP34546.1"/>
    </source>
</evidence>
<keyword evidence="11" id="KW-1185">Reference proteome</keyword>
<dbReference type="InterPro" id="IPR000878">
    <property type="entry name" value="4pyrrol_Mease"/>
</dbReference>
<dbReference type="InterPro" id="IPR014777">
    <property type="entry name" value="4pyrrole_Mease_sub1"/>
</dbReference>
<dbReference type="InParanoid" id="A0A4V2SPA7"/>
<comment type="similarity">
    <text evidence="2 7">Belongs to the precorrin methyltransferase family.</text>
</comment>
<dbReference type="Proteomes" id="UP000295399">
    <property type="component" value="Unassembled WGS sequence"/>
</dbReference>
<dbReference type="AlphaFoldDB" id="A0A4V2SPA7"/>
<dbReference type="PROSITE" id="PS00839">
    <property type="entry name" value="SUMT_1"/>
    <property type="match status" value="1"/>
</dbReference>
<evidence type="ECO:0000256" key="1">
    <source>
        <dbReference type="ARBA" id="ARBA00004953"/>
    </source>
</evidence>
<dbReference type="SUPFAM" id="SSF53790">
    <property type="entry name" value="Tetrapyrrole methylase"/>
    <property type="match status" value="1"/>
</dbReference>
<dbReference type="GO" id="GO:0046026">
    <property type="term" value="F:precorrin-4 C11-methyltransferase activity"/>
    <property type="evidence" value="ECO:0007669"/>
    <property type="project" value="InterPro"/>
</dbReference>
<dbReference type="NCBIfam" id="TIGR01465">
    <property type="entry name" value="cobM_cbiF"/>
    <property type="match status" value="1"/>
</dbReference>
<dbReference type="CDD" id="cd11641">
    <property type="entry name" value="Precorrin-4_C11-MT"/>
    <property type="match status" value="1"/>
</dbReference>
<evidence type="ECO:0000256" key="3">
    <source>
        <dbReference type="ARBA" id="ARBA00022573"/>
    </source>
</evidence>
<comment type="caution">
    <text evidence="10">The sequence shown here is derived from an EMBL/GenBank/DDBJ whole genome shotgun (WGS) entry which is preliminary data.</text>
</comment>
<dbReference type="EMBL" id="SLXO01000005">
    <property type="protein sequence ID" value="TCP34546.1"/>
    <property type="molecule type" value="Genomic_DNA"/>
</dbReference>
<dbReference type="InterPro" id="IPR014776">
    <property type="entry name" value="4pyrrole_Mease_sub2"/>
</dbReference>
<evidence type="ECO:0000259" key="9">
    <source>
        <dbReference type="Pfam" id="PF00590"/>
    </source>
</evidence>
<dbReference type="PROSITE" id="PS00840">
    <property type="entry name" value="SUMT_2"/>
    <property type="match status" value="1"/>
</dbReference>
<evidence type="ECO:0000313" key="11">
    <source>
        <dbReference type="Proteomes" id="UP000295399"/>
    </source>
</evidence>
<keyword evidence="4 7" id="KW-0489">Methyltransferase</keyword>
<reference evidence="10 11" key="1">
    <citation type="submission" date="2019-03" db="EMBL/GenBank/DDBJ databases">
        <title>Genomic Encyclopedia of Type Strains, Phase IV (KMG-IV): sequencing the most valuable type-strain genomes for metagenomic binning, comparative biology and taxonomic classification.</title>
        <authorList>
            <person name="Goeker M."/>
        </authorList>
    </citation>
    <scope>NUCLEOTIDE SEQUENCE [LARGE SCALE GENOMIC DNA]</scope>
    <source>
        <strain evidence="10 11">DSM 2132</strain>
    </source>
</reference>
<dbReference type="PANTHER" id="PTHR45790:SF4">
    <property type="entry name" value="COBALT-PRECORRIN-4 C(11)-METHYLTRANSFERASE"/>
    <property type="match status" value="1"/>
</dbReference>
<evidence type="ECO:0000256" key="5">
    <source>
        <dbReference type="ARBA" id="ARBA00022679"/>
    </source>
</evidence>
<sequence>MTVHFIGAGPGAADLLTLRARDLIAACPVCLYAGSLVPEAVLAHAPAGARLVNTAPLDLDAIVAECRAAHDAGLDVARLHSGDLSIWSAMGEQLRRLRALSIPVSVTPGVPAFAAAAAALEAELTLPGVAQSVVLTRTPGRASAMPEAESLANFARTGATLAVHLSIHNLARVVADLRPHYGADCPVAVVYRASWPDQAVVRASLATIETAMAERAGHVARTALILVGPALGGDGFDDSRLYAADYDRRFRPGQAHGGPGAQAGPDAPAPQAPQGAAVAAPGGAVGGAVDGAAGHSRNGHGGNGHGGGGR</sequence>
<protein>
    <submittedName>
        <fullName evidence="10">Precorrin-4 C11-methyltransferase</fullName>
    </submittedName>
</protein>
<feature type="domain" description="Tetrapyrrole methylase" evidence="9">
    <location>
        <begin position="2"/>
        <end position="208"/>
    </location>
</feature>
<dbReference type="Gene3D" id="3.40.1010.10">
    <property type="entry name" value="Cobalt-precorrin-4 Transmethylase, Domain 1"/>
    <property type="match status" value="1"/>
</dbReference>
<name>A0A4V2SPA7_RHOSA</name>
<keyword evidence="3" id="KW-0169">Cobalamin biosynthesis</keyword>
<dbReference type="InterPro" id="IPR035996">
    <property type="entry name" value="4pyrrol_Methylase_sf"/>
</dbReference>
<dbReference type="GO" id="GO:0009236">
    <property type="term" value="P:cobalamin biosynthetic process"/>
    <property type="evidence" value="ECO:0007669"/>
    <property type="project" value="UniProtKB-UniPathway"/>
</dbReference>
<evidence type="ECO:0000256" key="4">
    <source>
        <dbReference type="ARBA" id="ARBA00022603"/>
    </source>
</evidence>
<accession>A0A4V2SPA7</accession>
<evidence type="ECO:0000256" key="8">
    <source>
        <dbReference type="SAM" id="MobiDB-lite"/>
    </source>
</evidence>
<gene>
    <name evidence="10" type="ORF">EV659_105174</name>
</gene>
<keyword evidence="6" id="KW-0949">S-adenosyl-L-methionine</keyword>
<dbReference type="Pfam" id="PF00590">
    <property type="entry name" value="TP_methylase"/>
    <property type="match status" value="1"/>
</dbReference>
<evidence type="ECO:0000256" key="2">
    <source>
        <dbReference type="ARBA" id="ARBA00005879"/>
    </source>
</evidence>
<dbReference type="Gene3D" id="3.30.950.10">
    <property type="entry name" value="Methyltransferase, Cobalt-precorrin-4 Transmethylase, Domain 2"/>
    <property type="match status" value="1"/>
</dbReference>
<evidence type="ECO:0000256" key="6">
    <source>
        <dbReference type="ARBA" id="ARBA00022691"/>
    </source>
</evidence>
<dbReference type="GO" id="GO:0032259">
    <property type="term" value="P:methylation"/>
    <property type="evidence" value="ECO:0007669"/>
    <property type="project" value="UniProtKB-KW"/>
</dbReference>
<dbReference type="InterPro" id="IPR006362">
    <property type="entry name" value="Cbl_synth_CobM/CibF"/>
</dbReference>
<dbReference type="InterPro" id="IPR003043">
    <property type="entry name" value="Uropor_MeTrfase_CS"/>
</dbReference>
<keyword evidence="5 7" id="KW-0808">Transferase</keyword>
<feature type="compositionally biased region" description="Gly residues" evidence="8">
    <location>
        <begin position="299"/>
        <end position="310"/>
    </location>
</feature>
<dbReference type="PANTHER" id="PTHR45790">
    <property type="entry name" value="SIROHEME SYNTHASE-RELATED"/>
    <property type="match status" value="1"/>
</dbReference>
<evidence type="ECO:0000256" key="7">
    <source>
        <dbReference type="RuleBase" id="RU003960"/>
    </source>
</evidence>
<organism evidence="10 11">
    <name type="scientific">Rhodothalassium salexigens DSM 2132</name>
    <dbReference type="NCBI Taxonomy" id="1188247"/>
    <lineage>
        <taxon>Bacteria</taxon>
        <taxon>Pseudomonadati</taxon>
        <taxon>Pseudomonadota</taxon>
        <taxon>Alphaproteobacteria</taxon>
        <taxon>Rhodothalassiales</taxon>
        <taxon>Rhodothalassiaceae</taxon>
        <taxon>Rhodothalassium</taxon>
    </lineage>
</organism>
<feature type="region of interest" description="Disordered" evidence="8">
    <location>
        <begin position="250"/>
        <end position="310"/>
    </location>
</feature>
<dbReference type="InterPro" id="IPR050161">
    <property type="entry name" value="Siro_Cobalamin_biosynth"/>
</dbReference>
<dbReference type="UniPathway" id="UPA00148"/>
<comment type="pathway">
    <text evidence="1">Cofactor biosynthesis; adenosylcobalamin biosynthesis.</text>
</comment>
<proteinExistence type="inferred from homology"/>
<dbReference type="OrthoDB" id="9815856at2"/>
<feature type="compositionally biased region" description="Low complexity" evidence="8">
    <location>
        <begin position="272"/>
        <end position="282"/>
    </location>
</feature>